<dbReference type="AlphaFoldDB" id="A0A7S1MNG9"/>
<gene>
    <name evidence="2" type="ORF">ACAT0790_LOCUS24894</name>
</gene>
<dbReference type="EMBL" id="HBGE01041255">
    <property type="protein sequence ID" value="CAD9136742.1"/>
    <property type="molecule type" value="Transcribed_RNA"/>
</dbReference>
<protein>
    <recommendedName>
        <fullName evidence="3">Apple domain-containing protein</fullName>
    </recommendedName>
</protein>
<sequence length="181" mass="19459">MPRAPAVTLLLCAIALSALPGSESLIVARRAAAPDWTDWVDFGHAVANGTVFLQPVTKGSLGPGGSWESYGSGTTCRSADGHMRAHKIPESALHGPNCLEVCAAINCYGIEYRRFPLSNVALCFLWPEPIGYAKKLTVDDMMSEYTGSPEAMQVLEKTMVADSTCFRLNRLPPPPPSVVPR</sequence>
<proteinExistence type="predicted"/>
<evidence type="ECO:0008006" key="3">
    <source>
        <dbReference type="Google" id="ProtNLM"/>
    </source>
</evidence>
<keyword evidence="1" id="KW-0732">Signal</keyword>
<reference evidence="2" key="1">
    <citation type="submission" date="2021-01" db="EMBL/GenBank/DDBJ databases">
        <authorList>
            <person name="Corre E."/>
            <person name="Pelletier E."/>
            <person name="Niang G."/>
            <person name="Scheremetjew M."/>
            <person name="Finn R."/>
            <person name="Kale V."/>
            <person name="Holt S."/>
            <person name="Cochrane G."/>
            <person name="Meng A."/>
            <person name="Brown T."/>
            <person name="Cohen L."/>
        </authorList>
    </citation>
    <scope>NUCLEOTIDE SEQUENCE</scope>
    <source>
        <strain evidence="2">OF101</strain>
    </source>
</reference>
<name>A0A7S1MNG9_ALECA</name>
<organism evidence="2">
    <name type="scientific">Alexandrium catenella</name>
    <name type="common">Red tide dinoflagellate</name>
    <name type="synonym">Gonyaulax catenella</name>
    <dbReference type="NCBI Taxonomy" id="2925"/>
    <lineage>
        <taxon>Eukaryota</taxon>
        <taxon>Sar</taxon>
        <taxon>Alveolata</taxon>
        <taxon>Dinophyceae</taxon>
        <taxon>Gonyaulacales</taxon>
        <taxon>Pyrocystaceae</taxon>
        <taxon>Alexandrium</taxon>
    </lineage>
</organism>
<feature type="signal peptide" evidence="1">
    <location>
        <begin position="1"/>
        <end position="24"/>
    </location>
</feature>
<feature type="chain" id="PRO_5031504495" description="Apple domain-containing protein" evidence="1">
    <location>
        <begin position="25"/>
        <end position="181"/>
    </location>
</feature>
<accession>A0A7S1MNG9</accession>
<evidence type="ECO:0000313" key="2">
    <source>
        <dbReference type="EMBL" id="CAD9136742.1"/>
    </source>
</evidence>
<evidence type="ECO:0000256" key="1">
    <source>
        <dbReference type="SAM" id="SignalP"/>
    </source>
</evidence>